<keyword evidence="2" id="KW-0812">Transmembrane</keyword>
<reference evidence="4" key="1">
    <citation type="journal article" date="2023" name="Commun. Biol.">
        <title>Genome analysis of Parmales, the sister group of diatoms, reveals the evolutionary specialization of diatoms from phago-mixotrophs to photoautotrophs.</title>
        <authorList>
            <person name="Ban H."/>
            <person name="Sato S."/>
            <person name="Yoshikawa S."/>
            <person name="Yamada K."/>
            <person name="Nakamura Y."/>
            <person name="Ichinomiya M."/>
            <person name="Sato N."/>
            <person name="Blanc-Mathieu R."/>
            <person name="Endo H."/>
            <person name="Kuwata A."/>
            <person name="Ogata H."/>
        </authorList>
    </citation>
    <scope>NUCLEOTIDE SEQUENCE [LARGE SCALE GENOMIC DNA]</scope>
    <source>
        <strain evidence="4">NIES 3701</strain>
    </source>
</reference>
<feature type="transmembrane region" description="Helical" evidence="2">
    <location>
        <begin position="1394"/>
        <end position="1424"/>
    </location>
</feature>
<dbReference type="InterPro" id="IPR008962">
    <property type="entry name" value="PapD-like_sf"/>
</dbReference>
<feature type="transmembrane region" description="Helical" evidence="2">
    <location>
        <begin position="1445"/>
        <end position="1463"/>
    </location>
</feature>
<keyword evidence="2" id="KW-1133">Transmembrane helix</keyword>
<feature type="transmembrane region" description="Helical" evidence="2">
    <location>
        <begin position="1182"/>
        <end position="1207"/>
    </location>
</feature>
<accession>A0A9W7ENX5</accession>
<feature type="transmembrane region" description="Helical" evidence="2">
    <location>
        <begin position="1475"/>
        <end position="1497"/>
    </location>
</feature>
<evidence type="ECO:0000313" key="4">
    <source>
        <dbReference type="Proteomes" id="UP001165085"/>
    </source>
</evidence>
<feature type="transmembrane region" description="Helical" evidence="2">
    <location>
        <begin position="1333"/>
        <end position="1356"/>
    </location>
</feature>
<keyword evidence="4" id="KW-1185">Reference proteome</keyword>
<sequence>MPFTHPSRRSPASAAPKPTLTELAIPNLLTVAHYLQPRGIGRLSCCSVSANKAMSDSDIWRDLYLTRFNFDPSQPWNSANALIPTSPRLPVPPYYKSAYASAHGNKHKLWIQHWNMVLPMDSDGAGRVCVPECGDPRANPVPSFEEVSADGVAPVENPLDIPSDLSNLRKLCPTCRFHPLYEFGARHVHAHYDCEIASDDAIKQDLDNPDTYKSLKFSQYPNGLNQFEVDPVMKSELLASAHSIAVACGDLKSKDATKSGPYHSLNYSAAKATRFLKEKYCVDLKKDRRVNTTLDFYNGVNYKVVKKAERAFVKCATRGRDIDPDQYKASGVHFLNDLIFLLAQPSEQRGNRRFETSNICSLQLYDDRLLATYERNNLALQSCATGTISSLGPKGEIGTHSSHVCKFTNPLFEGIISWKVLCSRRDAFSAYPVEGVLAPGESVSVNFYTRPLGSMMASAIDDVDCLREASTQFARDVFDNEGHLPKVPFQVTYIILPQPPAVPPGYDPFLATEDVNSFCWRMAKPWEIGTIILEGHVNPAYALEDLERYALIPFEDIDHDGLDEYNAYAPRKFKGGFFHAPYLETRRRFARERTQGNQKYNDLDLGASLQERQLGDRECLACKRSWTKRSEELGRNFQLKRLEGIGRGHLRRKEDEQTVAMLKKSAENLESLVSKLKKVKSNRKNMENEEIQKEKARAKRRKAGDQSIEESRWLRAIWHCTHERISMDCLMQSYRSVKNIVDQTFKLRTHPLADMVEQPERDKEILFKLRLGINLLRKIKEEMIDVYGDSVARRINDPQRNFNENWNKLEESKQRKYIGKIDNAKQEYLEPISSPGSIFHSEQEALPKLYQYPRATDFMRHVVTSLKADKEPVLNLEFEKEWEGMVKPLRSMGGHGTGNVYIPMDREGPGTNPRLEINATNLFVAVFLNPAALKGSIYKLAFPGMVRTAVWSNPMFFRKNPKEVMVPGLKGSDEDPKDYESAWAIPLARCFSCLQAGNKNMYIKRVTCEKIASSRLGLADEDEMRSFRVDENYRWKPMPDGEVDKDGYSTLQWGEVVASHDKDFDHSSPTAFWDSFETHNLELKRKGGFGWTLMKDINCRESSVEALSATPPLGIGRMSYDKYKNPFFFTLNVDMYRKKQLMYHKWEGEPGYWFPFRMVTFIVRVCGLFHPSKWSGILSREALMKLTWVSLFFSTAPIAISLASRFWGFEPLGPSQLYAAPMPAEVLYYPSRNDCIIMLWFWFYCSVKFGRHARQYCKATTRSVFYKPSPPRKTIISVEELQEGFPFGWMRWIFQWDMSDYVPEHKKTLLKTCDVRGGVLCNDRGELDGWTRIIFFLAFSGASAMCAPTSFAQGFYATSLQSVGLGLSICVDKMQTGTVPDDYDVFTLHHLGAVTTYCLALLFGTGVGTHGGFFFVFDCVIAFISPATAQHMKFRLVSESSYVNVYPIFLFLNFSLTVATRVAVMCNINRGRSTIVGWVVFSISLFCFFMYGVNSLLSSLTFVPRHSLFSFWVERGGRRQERDFQYYNEQGESWQGLRLAA</sequence>
<dbReference type="Proteomes" id="UP001165085">
    <property type="component" value="Unassembled WGS sequence"/>
</dbReference>
<dbReference type="InterPro" id="IPR036047">
    <property type="entry name" value="F-box-like_dom_sf"/>
</dbReference>
<comment type="caution">
    <text evidence="3">The sequence shown here is derived from an EMBL/GenBank/DDBJ whole genome shotgun (WGS) entry which is preliminary data.</text>
</comment>
<proteinExistence type="predicted"/>
<evidence type="ECO:0000256" key="1">
    <source>
        <dbReference type="SAM" id="MobiDB-lite"/>
    </source>
</evidence>
<organism evidence="3 4">
    <name type="scientific">Triparma strigata</name>
    <dbReference type="NCBI Taxonomy" id="1606541"/>
    <lineage>
        <taxon>Eukaryota</taxon>
        <taxon>Sar</taxon>
        <taxon>Stramenopiles</taxon>
        <taxon>Ochrophyta</taxon>
        <taxon>Bolidophyceae</taxon>
        <taxon>Parmales</taxon>
        <taxon>Triparmaceae</taxon>
        <taxon>Triparma</taxon>
    </lineage>
</organism>
<feature type="compositionally biased region" description="Basic and acidic residues" evidence="1">
    <location>
        <begin position="684"/>
        <end position="695"/>
    </location>
</feature>
<dbReference type="OrthoDB" id="206955at2759"/>
<feature type="region of interest" description="Disordered" evidence="1">
    <location>
        <begin position="680"/>
        <end position="703"/>
    </location>
</feature>
<dbReference type="SUPFAM" id="SSF81383">
    <property type="entry name" value="F-box domain"/>
    <property type="match status" value="1"/>
</dbReference>
<name>A0A9W7ENX5_9STRA</name>
<gene>
    <name evidence="3" type="ORF">TrST_g2025</name>
</gene>
<evidence type="ECO:0000313" key="3">
    <source>
        <dbReference type="EMBL" id="GMH86148.1"/>
    </source>
</evidence>
<dbReference type="EMBL" id="BRXY01000310">
    <property type="protein sequence ID" value="GMH86148.1"/>
    <property type="molecule type" value="Genomic_DNA"/>
</dbReference>
<evidence type="ECO:0000256" key="2">
    <source>
        <dbReference type="SAM" id="Phobius"/>
    </source>
</evidence>
<dbReference type="SUPFAM" id="SSF49354">
    <property type="entry name" value="PapD-like"/>
    <property type="match status" value="1"/>
</dbReference>
<keyword evidence="2" id="KW-0472">Membrane</keyword>
<protein>
    <submittedName>
        <fullName evidence="3">Uncharacterized protein</fullName>
    </submittedName>
</protein>